<evidence type="ECO:0000313" key="1">
    <source>
        <dbReference type="EMBL" id="OQK18017.1"/>
    </source>
</evidence>
<keyword evidence="2" id="KW-1185">Reference proteome</keyword>
<proteinExistence type="predicted"/>
<gene>
    <name evidence="1" type="ORF">AU255_09215</name>
</gene>
<reference evidence="1 2" key="1">
    <citation type="submission" date="2015-12" db="EMBL/GenBank/DDBJ databases">
        <authorList>
            <person name="Shamseldin A."/>
            <person name="Moawad H."/>
            <person name="Abd El-Rahim W.M."/>
            <person name="Sadowsky M.J."/>
        </authorList>
    </citation>
    <scope>NUCLEOTIDE SEQUENCE [LARGE SCALE GENOMIC DNA]</scope>
    <source>
        <strain evidence="1 2">WF1</strain>
    </source>
</reference>
<dbReference type="STRING" id="1420851.AU255_09215"/>
<accession>A0A1V8M924</accession>
<protein>
    <submittedName>
        <fullName evidence="1">Uncharacterized protein</fullName>
    </submittedName>
</protein>
<dbReference type="AlphaFoldDB" id="A0A1V8M924"/>
<evidence type="ECO:0000313" key="2">
    <source>
        <dbReference type="Proteomes" id="UP000191980"/>
    </source>
</evidence>
<name>A0A1V8M924_9GAMM</name>
<dbReference type="Proteomes" id="UP000191980">
    <property type="component" value="Unassembled WGS sequence"/>
</dbReference>
<dbReference type="RefSeq" id="WP_080522622.1">
    <property type="nucleotide sequence ID" value="NZ_LPUF01000001.1"/>
</dbReference>
<organism evidence="1 2">
    <name type="scientific">Methyloprofundus sedimenti</name>
    <dbReference type="NCBI Taxonomy" id="1420851"/>
    <lineage>
        <taxon>Bacteria</taxon>
        <taxon>Pseudomonadati</taxon>
        <taxon>Pseudomonadota</taxon>
        <taxon>Gammaproteobacteria</taxon>
        <taxon>Methylococcales</taxon>
        <taxon>Methylococcaceae</taxon>
        <taxon>Methyloprofundus</taxon>
    </lineage>
</organism>
<dbReference type="EMBL" id="LPUF01000001">
    <property type="protein sequence ID" value="OQK18017.1"/>
    <property type="molecule type" value="Genomic_DNA"/>
</dbReference>
<comment type="caution">
    <text evidence="1">The sequence shown here is derived from an EMBL/GenBank/DDBJ whole genome shotgun (WGS) entry which is preliminary data.</text>
</comment>
<sequence length="153" mass="18387">MKFNLLKWQSIQDRRNDLHVALMNINEELYFVRREYHKHRDSFLRGHDTRRDYPLTSIIDNDRKLSYPQLIERVEEIKSDWPNVCEEFTLPEESSAKPALIALYNRLLDLKRLEQRYDLVQSEWKSYGQSFNTLQEFATKHTKISSQIVSPVN</sequence>